<evidence type="ECO:0000259" key="1">
    <source>
        <dbReference type="Pfam" id="PF23864"/>
    </source>
</evidence>
<comment type="caution">
    <text evidence="2">The sequence shown here is derived from an EMBL/GenBank/DDBJ whole genome shotgun (WGS) entry which is preliminary data.</text>
</comment>
<dbReference type="EMBL" id="NVUL01000042">
    <property type="protein sequence ID" value="PCI77818.1"/>
    <property type="molecule type" value="Genomic_DNA"/>
</dbReference>
<evidence type="ECO:0000313" key="2">
    <source>
        <dbReference type="EMBL" id="PCI77818.1"/>
    </source>
</evidence>
<dbReference type="Pfam" id="PF23864">
    <property type="entry name" value="DUF7222"/>
    <property type="match status" value="1"/>
</dbReference>
<reference evidence="3" key="1">
    <citation type="submission" date="2017-08" db="EMBL/GenBank/DDBJ databases">
        <title>A dynamic microbial community with high functional redundancy inhabits the cold, oxic subseafloor aquifer.</title>
        <authorList>
            <person name="Tully B.J."/>
            <person name="Wheat C.G."/>
            <person name="Glazer B.T."/>
            <person name="Huber J.A."/>
        </authorList>
    </citation>
    <scope>NUCLEOTIDE SEQUENCE [LARGE SCALE GENOMIC DNA]</scope>
</reference>
<evidence type="ECO:0000313" key="3">
    <source>
        <dbReference type="Proteomes" id="UP000218767"/>
    </source>
</evidence>
<feature type="domain" description="DUF7222" evidence="1">
    <location>
        <begin position="28"/>
        <end position="116"/>
    </location>
</feature>
<name>A0A2A4X5A8_9GAMM</name>
<dbReference type="InterPro" id="IPR055646">
    <property type="entry name" value="DUF7222"/>
</dbReference>
<dbReference type="AlphaFoldDB" id="A0A2A4X5A8"/>
<sequence>MTTVSNKTLKSALQDIINSKPNSLQAAVASEALDHEDIKCFFSDLLQHGCISGMIGSLIYYTDTHTFFDAHYDAIEELRQEYQDNIGEPLEIKENLKNFLAWFAFEETAYQMALELGLEV</sequence>
<organism evidence="2 3">
    <name type="scientific">SAR86 cluster bacterium</name>
    <dbReference type="NCBI Taxonomy" id="2030880"/>
    <lineage>
        <taxon>Bacteria</taxon>
        <taxon>Pseudomonadati</taxon>
        <taxon>Pseudomonadota</taxon>
        <taxon>Gammaproteobacteria</taxon>
        <taxon>SAR86 cluster</taxon>
    </lineage>
</organism>
<accession>A0A2A4X5A8</accession>
<proteinExistence type="predicted"/>
<gene>
    <name evidence="2" type="ORF">COB20_07105</name>
</gene>
<protein>
    <recommendedName>
        <fullName evidence="1">DUF7222 domain-containing protein</fullName>
    </recommendedName>
</protein>
<dbReference type="Proteomes" id="UP000218767">
    <property type="component" value="Unassembled WGS sequence"/>
</dbReference>